<evidence type="ECO:0000313" key="2">
    <source>
        <dbReference type="EMBL" id="CZT25066.1"/>
    </source>
</evidence>
<feature type="region of interest" description="Disordered" evidence="1">
    <location>
        <begin position="185"/>
        <end position="284"/>
    </location>
</feature>
<accession>A0A2D3V6P0</accession>
<evidence type="ECO:0000313" key="3">
    <source>
        <dbReference type="Proteomes" id="UP000225277"/>
    </source>
</evidence>
<feature type="compositionally biased region" description="Basic and acidic residues" evidence="1">
    <location>
        <begin position="270"/>
        <end position="284"/>
    </location>
</feature>
<organism evidence="2 3">
    <name type="scientific">Ramularia collo-cygni</name>
    <dbReference type="NCBI Taxonomy" id="112498"/>
    <lineage>
        <taxon>Eukaryota</taxon>
        <taxon>Fungi</taxon>
        <taxon>Dikarya</taxon>
        <taxon>Ascomycota</taxon>
        <taxon>Pezizomycotina</taxon>
        <taxon>Dothideomycetes</taxon>
        <taxon>Dothideomycetidae</taxon>
        <taxon>Mycosphaerellales</taxon>
        <taxon>Mycosphaerellaceae</taxon>
        <taxon>Ramularia</taxon>
    </lineage>
</organism>
<name>A0A2D3V6P0_9PEZI</name>
<sequence>MPGSFMDIRERLMEAMRSLDVVERDVLSCQTVLHARVGAELEPSNGGVNKLWEGSVVDANLQIVSARRKELGRLWSLDIVELNGSPLVEIERFLEPLPLRDMTVRASDKQTSDEAPLGRGQTPLVSPPQKIVFADVEQKRPAVKRKKIRPREGLQYTPGHISRIFNPEDAIDRVSRSKVVVEVEDDVEDSVGEEEPEEPILRPLSVASTGSNIAVYRPPTPKPDEIAQAVPTVAPRQKKTPPSRPDAPNVRNSSRRKRQTSSDIAIESRGTMDLDQRDGGEDNDRITYVGFVPDAVEVQEPVSQKRFRSPPGSPLLGHTHHFCRQATPHGHRHFRAVICYLQRYWPVHQR</sequence>
<proteinExistence type="predicted"/>
<gene>
    <name evidence="2" type="ORF">RCC_10794</name>
</gene>
<protein>
    <submittedName>
        <fullName evidence="2">Uncharacterized protein</fullName>
    </submittedName>
</protein>
<dbReference type="AlphaFoldDB" id="A0A2D3V6P0"/>
<keyword evidence="3" id="KW-1185">Reference proteome</keyword>
<reference evidence="2 3" key="1">
    <citation type="submission" date="2016-03" db="EMBL/GenBank/DDBJ databases">
        <authorList>
            <person name="Ploux O."/>
        </authorList>
    </citation>
    <scope>NUCLEOTIDE SEQUENCE [LARGE SCALE GENOMIC DNA]</scope>
    <source>
        <strain evidence="2 3">URUG2</strain>
    </source>
</reference>
<feature type="compositionally biased region" description="Acidic residues" evidence="1">
    <location>
        <begin position="185"/>
        <end position="198"/>
    </location>
</feature>
<dbReference type="Proteomes" id="UP000225277">
    <property type="component" value="Unassembled WGS sequence"/>
</dbReference>
<feature type="region of interest" description="Disordered" evidence="1">
    <location>
        <begin position="105"/>
        <end position="124"/>
    </location>
</feature>
<dbReference type="EMBL" id="FJUY01000024">
    <property type="protein sequence ID" value="CZT25066.1"/>
    <property type="molecule type" value="Genomic_DNA"/>
</dbReference>
<dbReference type="GeneID" id="35605832"/>
<dbReference type="RefSeq" id="XP_023631789.1">
    <property type="nucleotide sequence ID" value="XM_023776021.1"/>
</dbReference>
<evidence type="ECO:0000256" key="1">
    <source>
        <dbReference type="SAM" id="MobiDB-lite"/>
    </source>
</evidence>